<accession>A0A4V5ZZZ2</accession>
<reference evidence="2 3" key="1">
    <citation type="journal article" date="2015" name="Genome Biol.">
        <title>Comparative genomics of Steinernema reveals deeply conserved gene regulatory networks.</title>
        <authorList>
            <person name="Dillman A.R."/>
            <person name="Macchietto M."/>
            <person name="Porter C.F."/>
            <person name="Rogers A."/>
            <person name="Williams B."/>
            <person name="Antoshechkin I."/>
            <person name="Lee M.M."/>
            <person name="Goodwin Z."/>
            <person name="Lu X."/>
            <person name="Lewis E.E."/>
            <person name="Goodrich-Blair H."/>
            <person name="Stock S.P."/>
            <person name="Adams B.J."/>
            <person name="Sternberg P.W."/>
            <person name="Mortazavi A."/>
        </authorList>
    </citation>
    <scope>NUCLEOTIDE SEQUENCE [LARGE SCALE GENOMIC DNA]</scope>
    <source>
        <strain evidence="2 3">ALL</strain>
    </source>
</reference>
<protein>
    <submittedName>
        <fullName evidence="2">Uncharacterized protein</fullName>
    </submittedName>
</protein>
<gene>
    <name evidence="2" type="ORF">L596_024593</name>
</gene>
<evidence type="ECO:0000313" key="3">
    <source>
        <dbReference type="Proteomes" id="UP000298663"/>
    </source>
</evidence>
<dbReference type="EMBL" id="AZBU02000008">
    <property type="protein sequence ID" value="TKR68635.1"/>
    <property type="molecule type" value="Genomic_DNA"/>
</dbReference>
<evidence type="ECO:0000313" key="2">
    <source>
        <dbReference type="EMBL" id="TKR68635.1"/>
    </source>
</evidence>
<organism evidence="2 3">
    <name type="scientific">Steinernema carpocapsae</name>
    <name type="common">Entomopathogenic nematode</name>
    <dbReference type="NCBI Taxonomy" id="34508"/>
    <lineage>
        <taxon>Eukaryota</taxon>
        <taxon>Metazoa</taxon>
        <taxon>Ecdysozoa</taxon>
        <taxon>Nematoda</taxon>
        <taxon>Chromadorea</taxon>
        <taxon>Rhabditida</taxon>
        <taxon>Tylenchina</taxon>
        <taxon>Panagrolaimomorpha</taxon>
        <taxon>Strongyloidoidea</taxon>
        <taxon>Steinernematidae</taxon>
        <taxon>Steinernema</taxon>
    </lineage>
</organism>
<feature type="region of interest" description="Disordered" evidence="1">
    <location>
        <begin position="38"/>
        <end position="74"/>
    </location>
</feature>
<sequence>MQNIPKPSGEGAISTQDELCSQTLLGSREAYALLDFDSNDHERRKKRKKKHKKCRDSDLDSSDDERDKNKCGWGSLPKCRTFGLTHFPNFK</sequence>
<feature type="compositionally biased region" description="Basic residues" evidence="1">
    <location>
        <begin position="43"/>
        <end position="54"/>
    </location>
</feature>
<reference evidence="2 3" key="2">
    <citation type="journal article" date="2019" name="G3 (Bethesda)">
        <title>Hybrid Assembly of the Genome of the Entomopathogenic Nematode Steinernema carpocapsae Identifies the X-Chromosome.</title>
        <authorList>
            <person name="Serra L."/>
            <person name="Macchietto M."/>
            <person name="Macias-Munoz A."/>
            <person name="McGill C.J."/>
            <person name="Rodriguez I.M."/>
            <person name="Rodriguez B."/>
            <person name="Murad R."/>
            <person name="Mortazavi A."/>
        </authorList>
    </citation>
    <scope>NUCLEOTIDE SEQUENCE [LARGE SCALE GENOMIC DNA]</scope>
    <source>
        <strain evidence="2 3">ALL</strain>
    </source>
</reference>
<keyword evidence="3" id="KW-1185">Reference proteome</keyword>
<dbReference type="AlphaFoldDB" id="A0A4V5ZZZ2"/>
<evidence type="ECO:0000256" key="1">
    <source>
        <dbReference type="SAM" id="MobiDB-lite"/>
    </source>
</evidence>
<dbReference type="Proteomes" id="UP000298663">
    <property type="component" value="Unassembled WGS sequence"/>
</dbReference>
<proteinExistence type="predicted"/>
<comment type="caution">
    <text evidence="2">The sequence shown here is derived from an EMBL/GenBank/DDBJ whole genome shotgun (WGS) entry which is preliminary data.</text>
</comment>
<name>A0A4V5ZZZ2_STECR</name>